<name>A0A369TDQ7_9PROT</name>
<proteinExistence type="predicted"/>
<dbReference type="RefSeq" id="WP_114580745.1">
    <property type="nucleotide sequence ID" value="NZ_QPMH01000002.1"/>
</dbReference>
<organism evidence="1 2">
    <name type="scientific">Ferruginivarius sediminum</name>
    <dbReference type="NCBI Taxonomy" id="2661937"/>
    <lineage>
        <taxon>Bacteria</taxon>
        <taxon>Pseudomonadati</taxon>
        <taxon>Pseudomonadota</taxon>
        <taxon>Alphaproteobacteria</taxon>
        <taxon>Rhodospirillales</taxon>
        <taxon>Rhodospirillaceae</taxon>
        <taxon>Ferruginivarius</taxon>
    </lineage>
</organism>
<sequence>MTDLPPCGLFETAGGDIAMHLEEAGMRLAGIGSRLEDALAATRGLPGGAAESPLVIAGGRVTPSAAVHAIDTQDRAGVDEVANIVQANHPDGRLLLIRVASAERTVVVRHQAGGAGEVRLADGRDLTLDAPGKWLLLKRSGTQWEEILRTHGLDRAAARAFDGFVDPVLDRADAGALDGVDALNGGPLAGMRNRLINGDFRINQRGFGGGWLAAGAYGYDRWAAGPDGADVTAGPGGLVTLRGGSVVQPMEAPELAGQTVTVSVEEPSADLDVSVAGMTRRVVAGYGRRGASFELPRTVTETVHVELAVAGEPATFRRVQLEPGRVATPFEHRFRATEEALCQRYYFLRAGDTALYAGMTAETADARVFIPTPVTLRSVPAIRPLEPPLRIEAVGNGAVDSSASALARLSLETGGIAGMFRARRVGGFQCLTVRLLGGGSGMIEFDAEIPV</sequence>
<protein>
    <submittedName>
        <fullName evidence="1">Uncharacterized protein</fullName>
    </submittedName>
</protein>
<reference evidence="1 2" key="1">
    <citation type="submission" date="2018-07" db="EMBL/GenBank/DDBJ databases">
        <title>Venubactetium sediminum gen. nov., sp. nov., isolated from a marine solar saltern.</title>
        <authorList>
            <person name="Wang S."/>
        </authorList>
    </citation>
    <scope>NUCLEOTIDE SEQUENCE [LARGE SCALE GENOMIC DNA]</scope>
    <source>
        <strain evidence="1 2">WD2A32</strain>
    </source>
</reference>
<evidence type="ECO:0000313" key="2">
    <source>
        <dbReference type="Proteomes" id="UP000253941"/>
    </source>
</evidence>
<evidence type="ECO:0000313" key="1">
    <source>
        <dbReference type="EMBL" id="RDD63491.1"/>
    </source>
</evidence>
<dbReference type="AlphaFoldDB" id="A0A369TDQ7"/>
<dbReference type="Proteomes" id="UP000253941">
    <property type="component" value="Unassembled WGS sequence"/>
</dbReference>
<dbReference type="EMBL" id="QPMH01000002">
    <property type="protein sequence ID" value="RDD63491.1"/>
    <property type="molecule type" value="Genomic_DNA"/>
</dbReference>
<comment type="caution">
    <text evidence="1">The sequence shown here is derived from an EMBL/GenBank/DDBJ whole genome shotgun (WGS) entry which is preliminary data.</text>
</comment>
<gene>
    <name evidence="1" type="ORF">DRB17_03345</name>
</gene>
<accession>A0A369TDQ7</accession>
<keyword evidence="2" id="KW-1185">Reference proteome</keyword>